<feature type="domain" description="Metallo-beta-lactamase" evidence="5">
    <location>
        <begin position="19"/>
        <end position="198"/>
    </location>
</feature>
<dbReference type="SMART" id="SM00849">
    <property type="entry name" value="Lactamase_B"/>
    <property type="match status" value="1"/>
</dbReference>
<dbReference type="InterPro" id="IPR051453">
    <property type="entry name" value="MBL_Glyoxalase_II"/>
</dbReference>
<dbReference type="AlphaFoldDB" id="A0LFG7"/>
<gene>
    <name evidence="6" type="ordered locus">Sfum_0469</name>
</gene>
<name>A0LFG7_SYNFM</name>
<evidence type="ECO:0000256" key="1">
    <source>
        <dbReference type="ARBA" id="ARBA00001947"/>
    </source>
</evidence>
<dbReference type="STRING" id="335543.Sfum_0469"/>
<evidence type="ECO:0000259" key="5">
    <source>
        <dbReference type="SMART" id="SM00849"/>
    </source>
</evidence>
<dbReference type="SUPFAM" id="SSF56281">
    <property type="entry name" value="Metallo-hydrolase/oxidoreductase"/>
    <property type="match status" value="1"/>
</dbReference>
<keyword evidence="3" id="KW-0378">Hydrolase</keyword>
<dbReference type="RefSeq" id="WP_011697342.1">
    <property type="nucleotide sequence ID" value="NC_008554.1"/>
</dbReference>
<proteinExistence type="predicted"/>
<sequence>MPSQDLRIVLEHIPVGMFRTNCYVLGETRSHRAVVIDPGAEGERIAGRIGALGLQPVAILITHAHIDHVMGAWSLKEELGGEIFLHPKDQPLLDDHMIGLDDLACAHVPRFAADRTLEEGDVLDFGPIRLSVIETPGHTPGHVSVYFPEAKSIFVGDTIFAGSIGRTDFPGGSHDRLIRSVKEKIFTLPGDTLVYPGHGPGTTVEREMRTNPFFR</sequence>
<keyword evidence="7" id="KW-1185">Reference proteome</keyword>
<keyword evidence="2" id="KW-0479">Metal-binding</keyword>
<keyword evidence="4" id="KW-0862">Zinc</keyword>
<dbReference type="FunCoup" id="A0LFG7">
    <property type="interactions" value="468"/>
</dbReference>
<comment type="cofactor">
    <cofactor evidence="1">
        <name>Zn(2+)</name>
        <dbReference type="ChEBI" id="CHEBI:29105"/>
    </cofactor>
</comment>
<dbReference type="CDD" id="cd06262">
    <property type="entry name" value="metallo-hydrolase-like_MBL-fold"/>
    <property type="match status" value="1"/>
</dbReference>
<dbReference type="GO" id="GO:0046872">
    <property type="term" value="F:metal ion binding"/>
    <property type="evidence" value="ECO:0007669"/>
    <property type="project" value="UniProtKB-KW"/>
</dbReference>
<evidence type="ECO:0000256" key="3">
    <source>
        <dbReference type="ARBA" id="ARBA00022801"/>
    </source>
</evidence>
<dbReference type="InterPro" id="IPR036866">
    <property type="entry name" value="RibonucZ/Hydroxyglut_hydro"/>
</dbReference>
<evidence type="ECO:0000313" key="7">
    <source>
        <dbReference type="Proteomes" id="UP000001784"/>
    </source>
</evidence>
<evidence type="ECO:0000313" key="6">
    <source>
        <dbReference type="EMBL" id="ABK16169.1"/>
    </source>
</evidence>
<dbReference type="Proteomes" id="UP000001784">
    <property type="component" value="Chromosome"/>
</dbReference>
<dbReference type="KEGG" id="sfu:Sfum_0469"/>
<dbReference type="PANTHER" id="PTHR46233:SF3">
    <property type="entry name" value="HYDROXYACYLGLUTATHIONE HYDROLASE GLOC"/>
    <property type="match status" value="1"/>
</dbReference>
<dbReference type="eggNOG" id="COG0491">
    <property type="taxonomic scope" value="Bacteria"/>
</dbReference>
<protein>
    <submittedName>
        <fullName evidence="6">Beta-lactamase domain protein</fullName>
    </submittedName>
</protein>
<dbReference type="HOGENOM" id="CLU_030571_5_3_7"/>
<dbReference type="Gene3D" id="3.60.15.10">
    <property type="entry name" value="Ribonuclease Z/Hydroxyacylglutathione hydrolase-like"/>
    <property type="match status" value="1"/>
</dbReference>
<accession>A0LFG7</accession>
<evidence type="ECO:0000256" key="2">
    <source>
        <dbReference type="ARBA" id="ARBA00022723"/>
    </source>
</evidence>
<dbReference type="GO" id="GO:0016787">
    <property type="term" value="F:hydrolase activity"/>
    <property type="evidence" value="ECO:0007669"/>
    <property type="project" value="UniProtKB-KW"/>
</dbReference>
<reference evidence="6 7" key="1">
    <citation type="submission" date="2006-10" db="EMBL/GenBank/DDBJ databases">
        <title>Complete sequence of Syntrophobacter fumaroxidans MPOB.</title>
        <authorList>
            <consortium name="US DOE Joint Genome Institute"/>
            <person name="Copeland A."/>
            <person name="Lucas S."/>
            <person name="Lapidus A."/>
            <person name="Barry K."/>
            <person name="Detter J.C."/>
            <person name="Glavina del Rio T."/>
            <person name="Hammon N."/>
            <person name="Israni S."/>
            <person name="Pitluck S."/>
            <person name="Goltsman E.G."/>
            <person name="Martinez M."/>
            <person name="Schmutz J."/>
            <person name="Larimer F."/>
            <person name="Land M."/>
            <person name="Hauser L."/>
            <person name="Kyrpides N."/>
            <person name="Kim E."/>
            <person name="Boone D.R."/>
            <person name="Brockman F."/>
            <person name="Culley D."/>
            <person name="Ferry J."/>
            <person name="Gunsalus R."/>
            <person name="McInerney M.J."/>
            <person name="Morrison M."/>
            <person name="Plugge C."/>
            <person name="Rohlin L."/>
            <person name="Scholten J."/>
            <person name="Sieber J."/>
            <person name="Stams A.J.M."/>
            <person name="Worm P."/>
            <person name="Henstra A.M."/>
            <person name="Richardson P."/>
        </authorList>
    </citation>
    <scope>NUCLEOTIDE SEQUENCE [LARGE SCALE GENOMIC DNA]</scope>
    <source>
        <strain evidence="7">DSM 10017 / MPOB</strain>
    </source>
</reference>
<evidence type="ECO:0000256" key="4">
    <source>
        <dbReference type="ARBA" id="ARBA00022833"/>
    </source>
</evidence>
<dbReference type="Pfam" id="PF00753">
    <property type="entry name" value="Lactamase_B"/>
    <property type="match status" value="1"/>
</dbReference>
<dbReference type="PANTHER" id="PTHR46233">
    <property type="entry name" value="HYDROXYACYLGLUTATHIONE HYDROLASE GLOC"/>
    <property type="match status" value="1"/>
</dbReference>
<organism evidence="6 7">
    <name type="scientific">Syntrophobacter fumaroxidans (strain DSM 10017 / MPOB)</name>
    <dbReference type="NCBI Taxonomy" id="335543"/>
    <lineage>
        <taxon>Bacteria</taxon>
        <taxon>Pseudomonadati</taxon>
        <taxon>Thermodesulfobacteriota</taxon>
        <taxon>Syntrophobacteria</taxon>
        <taxon>Syntrophobacterales</taxon>
        <taxon>Syntrophobacteraceae</taxon>
        <taxon>Syntrophobacter</taxon>
    </lineage>
</organism>
<dbReference type="InterPro" id="IPR001279">
    <property type="entry name" value="Metallo-B-lactamas"/>
</dbReference>
<dbReference type="OrthoDB" id="9802991at2"/>
<dbReference type="EMBL" id="CP000478">
    <property type="protein sequence ID" value="ABK16169.1"/>
    <property type="molecule type" value="Genomic_DNA"/>
</dbReference>
<dbReference type="InParanoid" id="A0LFG7"/>